<organism evidence="4 5">
    <name type="scientific">Paenibacillus pinisoli</name>
    <dbReference type="NCBI Taxonomy" id="1276110"/>
    <lineage>
        <taxon>Bacteria</taxon>
        <taxon>Bacillati</taxon>
        <taxon>Bacillota</taxon>
        <taxon>Bacilli</taxon>
        <taxon>Bacillales</taxon>
        <taxon>Paenibacillaceae</taxon>
        <taxon>Paenibacillus</taxon>
    </lineage>
</organism>
<keyword evidence="2" id="KW-0472">Membrane</keyword>
<keyword evidence="2" id="KW-1133">Transmembrane helix</keyword>
<accession>A0A3A6PPI9</accession>
<feature type="coiled-coil region" evidence="1">
    <location>
        <begin position="43"/>
        <end position="130"/>
    </location>
</feature>
<dbReference type="Proteomes" id="UP000267798">
    <property type="component" value="Unassembled WGS sequence"/>
</dbReference>
<evidence type="ECO:0000313" key="4">
    <source>
        <dbReference type="EMBL" id="RJX40139.1"/>
    </source>
</evidence>
<evidence type="ECO:0000256" key="3">
    <source>
        <dbReference type="SAM" id="SignalP"/>
    </source>
</evidence>
<dbReference type="RefSeq" id="WP_120110145.1">
    <property type="nucleotide sequence ID" value="NZ_QXQB01000002.1"/>
</dbReference>
<reference evidence="4 5" key="1">
    <citation type="submission" date="2018-09" db="EMBL/GenBank/DDBJ databases">
        <title>Paenibacillus aracenensis nov. sp. isolated from a cave in southern Spain.</title>
        <authorList>
            <person name="Jurado V."/>
            <person name="Gutierrez-Patricio S."/>
            <person name="Gonzalez-Pimentel J.L."/>
            <person name="Miller A.Z."/>
            <person name="Laiz L."/>
            <person name="Saiz-Jimenez C."/>
        </authorList>
    </citation>
    <scope>NUCLEOTIDE SEQUENCE [LARGE SCALE GENOMIC DNA]</scope>
    <source>
        <strain evidence="4 5">JCM 19203</strain>
    </source>
</reference>
<dbReference type="AlphaFoldDB" id="A0A3A6PPI9"/>
<feature type="signal peptide" evidence="3">
    <location>
        <begin position="1"/>
        <end position="27"/>
    </location>
</feature>
<keyword evidence="5" id="KW-1185">Reference proteome</keyword>
<evidence type="ECO:0000256" key="1">
    <source>
        <dbReference type="SAM" id="Coils"/>
    </source>
</evidence>
<keyword evidence="2" id="KW-0812">Transmembrane</keyword>
<sequence>MRQTKAIIIALLLLIITFPLASAQAHAGMFDRLKDIYEVPDKLAELKGQYESTKQMLEGQLEAQREQLELTRQQASDLLAQQEALLAQQEGLLAEQEQLMKSNETLKSENQALIAQMEAAEAKKQSLYNKAIFAAVLLIALIAAYALSVRIWRFAVWRKQRRGGHGHEAMLP</sequence>
<protein>
    <submittedName>
        <fullName evidence="4">Uncharacterized protein</fullName>
    </submittedName>
</protein>
<gene>
    <name evidence="4" type="ORF">D3P09_12290</name>
</gene>
<keyword evidence="3" id="KW-0732">Signal</keyword>
<evidence type="ECO:0000256" key="2">
    <source>
        <dbReference type="SAM" id="Phobius"/>
    </source>
</evidence>
<dbReference type="EMBL" id="QXQB01000002">
    <property type="protein sequence ID" value="RJX40139.1"/>
    <property type="molecule type" value="Genomic_DNA"/>
</dbReference>
<feature type="transmembrane region" description="Helical" evidence="2">
    <location>
        <begin position="131"/>
        <end position="152"/>
    </location>
</feature>
<feature type="chain" id="PRO_5038968708" evidence="3">
    <location>
        <begin position="28"/>
        <end position="172"/>
    </location>
</feature>
<proteinExistence type="predicted"/>
<comment type="caution">
    <text evidence="4">The sequence shown here is derived from an EMBL/GenBank/DDBJ whole genome shotgun (WGS) entry which is preliminary data.</text>
</comment>
<dbReference type="OrthoDB" id="2605255at2"/>
<evidence type="ECO:0000313" key="5">
    <source>
        <dbReference type="Proteomes" id="UP000267798"/>
    </source>
</evidence>
<keyword evidence="1" id="KW-0175">Coiled coil</keyword>
<name>A0A3A6PPI9_9BACL</name>